<proteinExistence type="predicted"/>
<name>A0ABU2G4W7_9EURY</name>
<dbReference type="EMBL" id="JAMQOQ010000003">
    <property type="protein sequence ID" value="MDS0295193.1"/>
    <property type="molecule type" value="Genomic_DNA"/>
</dbReference>
<gene>
    <name evidence="2" type="ORF">NDI79_13505</name>
</gene>
<evidence type="ECO:0000313" key="3">
    <source>
        <dbReference type="Proteomes" id="UP001254813"/>
    </source>
</evidence>
<comment type="caution">
    <text evidence="2">The sequence shown here is derived from an EMBL/GenBank/DDBJ whole genome shotgun (WGS) entry which is preliminary data.</text>
</comment>
<evidence type="ECO:0000256" key="1">
    <source>
        <dbReference type="SAM" id="Phobius"/>
    </source>
</evidence>
<keyword evidence="1" id="KW-0472">Membrane</keyword>
<keyword evidence="3" id="KW-1185">Reference proteome</keyword>
<feature type="transmembrane region" description="Helical" evidence="1">
    <location>
        <begin position="40"/>
        <end position="61"/>
    </location>
</feature>
<dbReference type="Proteomes" id="UP001254813">
    <property type="component" value="Unassembled WGS sequence"/>
</dbReference>
<protein>
    <submittedName>
        <fullName evidence="2">Uncharacterized protein</fullName>
    </submittedName>
</protein>
<sequence>MTAALAPAVLPASVTLSALVVPAPLHGGAAAPASTPIPHWSVLLVAVLGLWVVIAAGVLVCDRLLARAGAAA</sequence>
<reference evidence="2 3" key="1">
    <citation type="submission" date="2022-06" db="EMBL/GenBank/DDBJ databases">
        <title>Halogeometricum sp. a new haloarchaeum isolate from saline soil.</title>
        <authorList>
            <person name="Strakova D."/>
            <person name="Galisteo C."/>
            <person name="Sanchez-Porro C."/>
            <person name="Ventosa A."/>
        </authorList>
    </citation>
    <scope>NUCLEOTIDE SEQUENCE [LARGE SCALE GENOMIC DNA]</scope>
    <source>
        <strain evidence="3">S3BR25-2</strain>
    </source>
</reference>
<accession>A0ABU2G4W7</accession>
<evidence type="ECO:0000313" key="2">
    <source>
        <dbReference type="EMBL" id="MDS0295193.1"/>
    </source>
</evidence>
<keyword evidence="1" id="KW-0812">Transmembrane</keyword>
<keyword evidence="1" id="KW-1133">Transmembrane helix</keyword>
<organism evidence="2 3">
    <name type="scientific">Halogeometricum luteum</name>
    <dbReference type="NCBI Taxonomy" id="2950537"/>
    <lineage>
        <taxon>Archaea</taxon>
        <taxon>Methanobacteriati</taxon>
        <taxon>Methanobacteriota</taxon>
        <taxon>Stenosarchaea group</taxon>
        <taxon>Halobacteria</taxon>
        <taxon>Halobacteriales</taxon>
        <taxon>Haloferacaceae</taxon>
        <taxon>Halogeometricum</taxon>
    </lineage>
</organism>
<dbReference type="RefSeq" id="WP_310929054.1">
    <property type="nucleotide sequence ID" value="NZ_JAMQOQ010000003.1"/>
</dbReference>